<reference evidence="1" key="1">
    <citation type="submission" date="2021-01" db="EMBL/GenBank/DDBJ databases">
        <authorList>
            <person name="Kaushik A."/>
        </authorList>
    </citation>
    <scope>NUCLEOTIDE SEQUENCE</scope>
    <source>
        <strain evidence="1">Type strain: AG8-Rh-89/</strain>
    </source>
</reference>
<evidence type="ECO:0000313" key="1">
    <source>
        <dbReference type="EMBL" id="CAE6527993.1"/>
    </source>
</evidence>
<dbReference type="Gene3D" id="2.80.10.50">
    <property type="match status" value="1"/>
</dbReference>
<dbReference type="AlphaFoldDB" id="A0A8H3DF63"/>
<gene>
    <name evidence="1" type="ORF">RDB_LOCUS126506</name>
</gene>
<dbReference type="EMBL" id="CAJMWZ010006826">
    <property type="protein sequence ID" value="CAE6527993.1"/>
    <property type="molecule type" value="Genomic_DNA"/>
</dbReference>
<dbReference type="Proteomes" id="UP000663850">
    <property type="component" value="Unassembled WGS sequence"/>
</dbReference>
<comment type="caution">
    <text evidence="1">The sequence shown here is derived from an EMBL/GenBank/DDBJ whole genome shotgun (WGS) entry which is preliminary data.</text>
</comment>
<evidence type="ECO:0008006" key="3">
    <source>
        <dbReference type="Google" id="ProtNLM"/>
    </source>
</evidence>
<name>A0A8H3DF63_9AGAM</name>
<protein>
    <recommendedName>
        <fullName evidence="3">Ricin B lectin domain-containing protein</fullName>
    </recommendedName>
</protein>
<accession>A0A8H3DF63</accession>
<proteinExistence type="predicted"/>
<evidence type="ECO:0000313" key="2">
    <source>
        <dbReference type="Proteomes" id="UP000663850"/>
    </source>
</evidence>
<organism evidence="1 2">
    <name type="scientific">Rhizoctonia solani</name>
    <dbReference type="NCBI Taxonomy" id="456999"/>
    <lineage>
        <taxon>Eukaryota</taxon>
        <taxon>Fungi</taxon>
        <taxon>Dikarya</taxon>
        <taxon>Basidiomycota</taxon>
        <taxon>Agaricomycotina</taxon>
        <taxon>Agaricomycetes</taxon>
        <taxon>Cantharellales</taxon>
        <taxon>Ceratobasidiaceae</taxon>
        <taxon>Rhizoctonia</taxon>
    </lineage>
</organism>
<sequence length="156" mass="17077">MSSSHTLPEGVYRISDGCGRWLSQSGVKPGTGAGTQLVLLTEEEGTDDGFNWNLGYDKSHSAYTLQNVATGLYASFEGDATEHAHLGAHSNPRYYDLVPVGARGLKCRDRVILKGSKLRLDASPCMMYPPMIELSTDTDAKSSEASINWEFHLQHK</sequence>